<dbReference type="InterPro" id="IPR017871">
    <property type="entry name" value="ABC_transporter-like_CS"/>
</dbReference>
<dbReference type="PANTHER" id="PTHR43790">
    <property type="entry name" value="CARBOHYDRATE TRANSPORT ATP-BINDING PROTEIN MG119-RELATED"/>
    <property type="match status" value="1"/>
</dbReference>
<dbReference type="SMART" id="SM00382">
    <property type="entry name" value="AAA"/>
    <property type="match status" value="2"/>
</dbReference>
<sequence length="879" mass="92160">MTNSDLYDVATVSGDAATTTADANAARNFGPTVLKLDGIVKTFPGVRALTDVTLDVLAGEVHALVGENGAGKSTLMAVASGALAPNEGTVQIGGAPLTSASPDEARELGLGIVRQDPALLPDLTVAENMAVGVGYKRVGGLGRAVAWSQRQLDGWEMGIDAKTRVIDLSVEQRFIVEIAKALALDPKVLILDEPTEHLSLEEVQKLFRKVRELVAGGTAVVYISHRIPEVKQIADRITVLRDGQVRGTFDADEVDESQIVERVIGRKLETVFPEKGSATGSVGADDRLAVTDLHSDEFHDITFAVKAGEIVGLAGVQGNGQTQLIRALAGLEPTTGTIAVGGTPISNGSNAAASAAGVVYVPADRHGEGVFLPLSVGDNIAAKTLPKVSRGGMVSERRIVQTAVEQIKRLAIKTPSPRTPISSLSGGNQQKVVLARTLLAKPTVLLAEEPTQGVDAGARVDIYRILRDAADSGAAVVILSSDGVELEGLCDRVLIMSRGSVVQELVGEEVSEAAIARAALTSTTVRERTDADKSARGVKLRRWMRGDQSPAAVLGAIFLLLGVVVAATNPSYLGAFNINNLLFMAAPLLFVGAAQQVVVLGSGFDLSVGPLMGFLVVLASYWIVDGGNLYVGIALMVAGAIATGVINGFLVTRFTINPVVVTLATYMALQGIYLALRSTPGGIIFGPIADQIQARIGIVPVVTIVAVVVLLVLEFALRRTRWGVELRGVGSRIDAAGRLGIKVKRTQFFSYVLCSFLVLPAAVIMMAQIGIGDGRPSLSYTLSSVTVVVLAGASIFGGRGSFIGILAAAFLVQQVLNVSPFLGLSQAWSYWLPGLITLAAAVLYAQLRRTRRRKRAVAGIPREPRTPIASPISSEGSAS</sequence>
<dbReference type="Pfam" id="PF02653">
    <property type="entry name" value="BPD_transp_2"/>
    <property type="match status" value="1"/>
</dbReference>
<dbReference type="PROSITE" id="PS00211">
    <property type="entry name" value="ABC_TRANSPORTER_1"/>
    <property type="match status" value="1"/>
</dbReference>
<feature type="transmembrane region" description="Helical" evidence="11">
    <location>
        <begin position="748"/>
        <end position="771"/>
    </location>
</feature>
<dbReference type="InterPro" id="IPR003439">
    <property type="entry name" value="ABC_transporter-like_ATP-bd"/>
</dbReference>
<keyword evidence="6" id="KW-0547">Nucleotide-binding</keyword>
<keyword evidence="9 11" id="KW-0472">Membrane</keyword>
<evidence type="ECO:0000256" key="1">
    <source>
        <dbReference type="ARBA" id="ARBA00004651"/>
    </source>
</evidence>
<evidence type="ECO:0000313" key="13">
    <source>
        <dbReference type="EMBL" id="SDZ57076.1"/>
    </source>
</evidence>
<feature type="transmembrane region" description="Helical" evidence="11">
    <location>
        <begin position="658"/>
        <end position="676"/>
    </location>
</feature>
<feature type="region of interest" description="Disordered" evidence="10">
    <location>
        <begin position="856"/>
        <end position="879"/>
    </location>
</feature>
<dbReference type="InterPro" id="IPR001851">
    <property type="entry name" value="ABC_transp_permease"/>
</dbReference>
<dbReference type="Proteomes" id="UP000198891">
    <property type="component" value="Unassembled WGS sequence"/>
</dbReference>
<dbReference type="CDD" id="cd03216">
    <property type="entry name" value="ABC_Carb_Monos_I"/>
    <property type="match status" value="1"/>
</dbReference>
<evidence type="ECO:0000256" key="2">
    <source>
        <dbReference type="ARBA" id="ARBA00022448"/>
    </source>
</evidence>
<evidence type="ECO:0000313" key="14">
    <source>
        <dbReference type="Proteomes" id="UP000198891"/>
    </source>
</evidence>
<evidence type="ECO:0000259" key="12">
    <source>
        <dbReference type="PROSITE" id="PS50893"/>
    </source>
</evidence>
<feature type="transmembrane region" description="Helical" evidence="11">
    <location>
        <begin position="551"/>
        <end position="569"/>
    </location>
</feature>
<feature type="transmembrane region" description="Helical" evidence="11">
    <location>
        <begin position="828"/>
        <end position="845"/>
    </location>
</feature>
<dbReference type="GO" id="GO:0016887">
    <property type="term" value="F:ATP hydrolysis activity"/>
    <property type="evidence" value="ECO:0007669"/>
    <property type="project" value="InterPro"/>
</dbReference>
<feature type="domain" description="ABC transporter" evidence="12">
    <location>
        <begin position="34"/>
        <end position="267"/>
    </location>
</feature>
<dbReference type="InterPro" id="IPR003593">
    <property type="entry name" value="AAA+_ATPase"/>
</dbReference>
<feature type="transmembrane region" description="Helical" evidence="11">
    <location>
        <begin position="777"/>
        <end position="796"/>
    </location>
</feature>
<evidence type="ECO:0000256" key="11">
    <source>
        <dbReference type="SAM" id="Phobius"/>
    </source>
</evidence>
<gene>
    <name evidence="13" type="ORF">SAMN05216554_0095</name>
</gene>
<evidence type="ECO:0000256" key="7">
    <source>
        <dbReference type="ARBA" id="ARBA00022840"/>
    </source>
</evidence>
<feature type="transmembrane region" description="Helical" evidence="11">
    <location>
        <begin position="696"/>
        <end position="717"/>
    </location>
</feature>
<feature type="transmembrane region" description="Helical" evidence="11">
    <location>
        <begin position="630"/>
        <end position="651"/>
    </location>
</feature>
<organism evidence="13 14">
    <name type="scientific">Herbiconiux ginsengi</name>
    <dbReference type="NCBI Taxonomy" id="381665"/>
    <lineage>
        <taxon>Bacteria</taxon>
        <taxon>Bacillati</taxon>
        <taxon>Actinomycetota</taxon>
        <taxon>Actinomycetes</taxon>
        <taxon>Micrococcales</taxon>
        <taxon>Microbacteriaceae</taxon>
        <taxon>Herbiconiux</taxon>
    </lineage>
</organism>
<dbReference type="SUPFAM" id="SSF52540">
    <property type="entry name" value="P-loop containing nucleoside triphosphate hydrolases"/>
    <property type="match status" value="2"/>
</dbReference>
<dbReference type="InterPro" id="IPR027417">
    <property type="entry name" value="P-loop_NTPase"/>
</dbReference>
<feature type="transmembrane region" description="Helical" evidence="11">
    <location>
        <begin position="803"/>
        <end position="822"/>
    </location>
</feature>
<keyword evidence="8 11" id="KW-1133">Transmembrane helix</keyword>
<keyword evidence="3" id="KW-1003">Cell membrane</keyword>
<dbReference type="PANTHER" id="PTHR43790:SF9">
    <property type="entry name" value="GALACTOFURANOSE TRANSPORTER ATP-BINDING PROTEIN YTFR"/>
    <property type="match status" value="1"/>
</dbReference>
<dbReference type="CDD" id="cd06579">
    <property type="entry name" value="TM_PBP1_transp_AraH_like"/>
    <property type="match status" value="1"/>
</dbReference>
<evidence type="ECO:0000256" key="9">
    <source>
        <dbReference type="ARBA" id="ARBA00023136"/>
    </source>
</evidence>
<evidence type="ECO:0000256" key="6">
    <source>
        <dbReference type="ARBA" id="ARBA00022741"/>
    </source>
</evidence>
<keyword evidence="7 13" id="KW-0067">ATP-binding</keyword>
<evidence type="ECO:0000256" key="3">
    <source>
        <dbReference type="ARBA" id="ARBA00022475"/>
    </source>
</evidence>
<dbReference type="Pfam" id="PF00005">
    <property type="entry name" value="ABC_tran"/>
    <property type="match status" value="2"/>
</dbReference>
<evidence type="ECO:0000256" key="8">
    <source>
        <dbReference type="ARBA" id="ARBA00022989"/>
    </source>
</evidence>
<dbReference type="InterPro" id="IPR050107">
    <property type="entry name" value="ABC_carbohydrate_import_ATPase"/>
</dbReference>
<dbReference type="STRING" id="381665.SAMN05216554_0095"/>
<dbReference type="EMBL" id="FNPZ01000011">
    <property type="protein sequence ID" value="SDZ57076.1"/>
    <property type="molecule type" value="Genomic_DNA"/>
</dbReference>
<dbReference type="Gene3D" id="3.40.50.300">
    <property type="entry name" value="P-loop containing nucleotide triphosphate hydrolases"/>
    <property type="match status" value="2"/>
</dbReference>
<dbReference type="OrthoDB" id="7757085at2"/>
<name>A0A1H3U3N2_9MICO</name>
<keyword evidence="2" id="KW-0813">Transport</keyword>
<dbReference type="RefSeq" id="WP_092558513.1">
    <property type="nucleotide sequence ID" value="NZ_FNPZ01000011.1"/>
</dbReference>
<keyword evidence="5" id="KW-0677">Repeat</keyword>
<evidence type="ECO:0000256" key="10">
    <source>
        <dbReference type="SAM" id="MobiDB-lite"/>
    </source>
</evidence>
<dbReference type="AlphaFoldDB" id="A0A1H3U3N2"/>
<dbReference type="GO" id="GO:0005524">
    <property type="term" value="F:ATP binding"/>
    <property type="evidence" value="ECO:0007669"/>
    <property type="project" value="UniProtKB-KW"/>
</dbReference>
<protein>
    <submittedName>
        <fullName evidence="13">Ribose transport system ATP-binding protein</fullName>
    </submittedName>
</protein>
<evidence type="ECO:0000256" key="5">
    <source>
        <dbReference type="ARBA" id="ARBA00022737"/>
    </source>
</evidence>
<dbReference type="PROSITE" id="PS50893">
    <property type="entry name" value="ABC_TRANSPORTER_2"/>
    <property type="match status" value="2"/>
</dbReference>
<reference evidence="13 14" key="1">
    <citation type="submission" date="2016-10" db="EMBL/GenBank/DDBJ databases">
        <authorList>
            <person name="de Groot N.N."/>
        </authorList>
    </citation>
    <scope>NUCLEOTIDE SEQUENCE [LARGE SCALE GENOMIC DNA]</scope>
    <source>
        <strain evidence="13 14">CGMCC 4.3491</strain>
    </source>
</reference>
<keyword evidence="14" id="KW-1185">Reference proteome</keyword>
<comment type="subcellular location">
    <subcellularLocation>
        <location evidence="1">Cell membrane</location>
        <topology evidence="1">Multi-pass membrane protein</topology>
    </subcellularLocation>
</comment>
<evidence type="ECO:0000256" key="4">
    <source>
        <dbReference type="ARBA" id="ARBA00022692"/>
    </source>
</evidence>
<keyword evidence="4 11" id="KW-0812">Transmembrane</keyword>
<feature type="transmembrane region" description="Helical" evidence="11">
    <location>
        <begin position="606"/>
        <end position="624"/>
    </location>
</feature>
<dbReference type="CDD" id="cd03215">
    <property type="entry name" value="ABC_Carb_Monos_II"/>
    <property type="match status" value="1"/>
</dbReference>
<dbReference type="GO" id="GO:0005886">
    <property type="term" value="C:plasma membrane"/>
    <property type="evidence" value="ECO:0007669"/>
    <property type="project" value="UniProtKB-SubCell"/>
</dbReference>
<dbReference type="GO" id="GO:0022857">
    <property type="term" value="F:transmembrane transporter activity"/>
    <property type="evidence" value="ECO:0007669"/>
    <property type="project" value="InterPro"/>
</dbReference>
<feature type="domain" description="ABC transporter" evidence="12">
    <location>
        <begin position="282"/>
        <end position="523"/>
    </location>
</feature>
<accession>A0A1H3U3N2</accession>
<proteinExistence type="predicted"/>